<reference evidence="1" key="1">
    <citation type="journal article" date="2020" name="mSystems">
        <title>Genome- and Community-Level Interaction Insights into Carbon Utilization and Element Cycling Functions of Hydrothermarchaeota in Hydrothermal Sediment.</title>
        <authorList>
            <person name="Zhou Z."/>
            <person name="Liu Y."/>
            <person name="Xu W."/>
            <person name="Pan J."/>
            <person name="Luo Z.H."/>
            <person name="Li M."/>
        </authorList>
    </citation>
    <scope>NUCLEOTIDE SEQUENCE [LARGE SCALE GENOMIC DNA]</scope>
    <source>
        <strain evidence="1">SpSt-34</strain>
    </source>
</reference>
<protein>
    <submittedName>
        <fullName evidence="1">Uncharacterized protein</fullName>
    </submittedName>
</protein>
<sequence>MSQVKTPLWFDEHMANCILIVGIYFKELKDNVQNDARIWLKNTLRRQLEKYAEKVEPIEYALTRYVSHEESDEKVRGKAGKSKGGEYKYKLTNAKPELFETLFKFLEEAKNKGKPSWLGDYYVLFSKPIVKEVVLNEW</sequence>
<organism evidence="1">
    <name type="scientific">candidate division WOR-3 bacterium</name>
    <dbReference type="NCBI Taxonomy" id="2052148"/>
    <lineage>
        <taxon>Bacteria</taxon>
        <taxon>Bacteria division WOR-3</taxon>
    </lineage>
</organism>
<dbReference type="EMBL" id="DSOL01000205">
    <property type="protein sequence ID" value="HEN28426.1"/>
    <property type="molecule type" value="Genomic_DNA"/>
</dbReference>
<dbReference type="AlphaFoldDB" id="A0A7C2K247"/>
<accession>A0A7C2K247</accession>
<evidence type="ECO:0000313" key="1">
    <source>
        <dbReference type="EMBL" id="HEN28426.1"/>
    </source>
</evidence>
<comment type="caution">
    <text evidence="1">The sequence shown here is derived from an EMBL/GenBank/DDBJ whole genome shotgun (WGS) entry which is preliminary data.</text>
</comment>
<proteinExistence type="predicted"/>
<gene>
    <name evidence="1" type="ORF">ENQ77_07260</name>
</gene>
<name>A0A7C2K247_UNCW3</name>